<feature type="compositionally biased region" description="Basic and acidic residues" evidence="1">
    <location>
        <begin position="88"/>
        <end position="105"/>
    </location>
</feature>
<feature type="non-terminal residue" evidence="2">
    <location>
        <position position="1"/>
    </location>
</feature>
<feature type="non-terminal residue" evidence="2">
    <location>
        <position position="152"/>
    </location>
</feature>
<dbReference type="Proteomes" id="UP000652761">
    <property type="component" value="Unassembled WGS sequence"/>
</dbReference>
<protein>
    <submittedName>
        <fullName evidence="2">Uncharacterized protein</fullName>
    </submittedName>
</protein>
<accession>A0A843UR41</accession>
<organism evidence="2 3">
    <name type="scientific">Colocasia esculenta</name>
    <name type="common">Wild taro</name>
    <name type="synonym">Arum esculentum</name>
    <dbReference type="NCBI Taxonomy" id="4460"/>
    <lineage>
        <taxon>Eukaryota</taxon>
        <taxon>Viridiplantae</taxon>
        <taxon>Streptophyta</taxon>
        <taxon>Embryophyta</taxon>
        <taxon>Tracheophyta</taxon>
        <taxon>Spermatophyta</taxon>
        <taxon>Magnoliopsida</taxon>
        <taxon>Liliopsida</taxon>
        <taxon>Araceae</taxon>
        <taxon>Aroideae</taxon>
        <taxon>Colocasieae</taxon>
        <taxon>Colocasia</taxon>
    </lineage>
</organism>
<keyword evidence="3" id="KW-1185">Reference proteome</keyword>
<evidence type="ECO:0000313" key="2">
    <source>
        <dbReference type="EMBL" id="MQL85801.1"/>
    </source>
</evidence>
<sequence>AGKSTGGTRSTGHENQKTRRSPPSTCCSELNGKNTPETKRVVAEAVAVYKVNVAAEQYPNPVPPSSSPFLEYRVAEGKKTSGTFAKPSTERFTEKLRRPHPEKAAGRSRTGTSKRLTGQSKIQLPSPKPEPWPSPPPRRPPVRPPAVRPLEE</sequence>
<evidence type="ECO:0000313" key="3">
    <source>
        <dbReference type="Proteomes" id="UP000652761"/>
    </source>
</evidence>
<feature type="region of interest" description="Disordered" evidence="1">
    <location>
        <begin position="78"/>
        <end position="152"/>
    </location>
</feature>
<feature type="compositionally biased region" description="Pro residues" evidence="1">
    <location>
        <begin position="126"/>
        <end position="152"/>
    </location>
</feature>
<reference evidence="2" key="1">
    <citation type="submission" date="2017-07" db="EMBL/GenBank/DDBJ databases">
        <title>Taro Niue Genome Assembly and Annotation.</title>
        <authorList>
            <person name="Atibalentja N."/>
            <person name="Keating K."/>
            <person name="Fields C.J."/>
        </authorList>
    </citation>
    <scope>NUCLEOTIDE SEQUENCE</scope>
    <source>
        <strain evidence="2">Niue_2</strain>
        <tissue evidence="2">Leaf</tissue>
    </source>
</reference>
<feature type="compositionally biased region" description="Polar residues" evidence="1">
    <location>
        <begin position="1"/>
        <end position="10"/>
    </location>
</feature>
<feature type="region of interest" description="Disordered" evidence="1">
    <location>
        <begin position="1"/>
        <end position="37"/>
    </location>
</feature>
<feature type="compositionally biased region" description="Polar residues" evidence="1">
    <location>
        <begin position="109"/>
        <end position="123"/>
    </location>
</feature>
<name>A0A843UR41_COLES</name>
<dbReference type="EMBL" id="NMUH01000851">
    <property type="protein sequence ID" value="MQL85801.1"/>
    <property type="molecule type" value="Genomic_DNA"/>
</dbReference>
<gene>
    <name evidence="2" type="ORF">Taro_018329</name>
</gene>
<dbReference type="AlphaFoldDB" id="A0A843UR41"/>
<evidence type="ECO:0000256" key="1">
    <source>
        <dbReference type="SAM" id="MobiDB-lite"/>
    </source>
</evidence>
<proteinExistence type="predicted"/>
<comment type="caution">
    <text evidence="2">The sequence shown here is derived from an EMBL/GenBank/DDBJ whole genome shotgun (WGS) entry which is preliminary data.</text>
</comment>
<feature type="compositionally biased region" description="Polar residues" evidence="1">
    <location>
        <begin position="21"/>
        <end position="35"/>
    </location>
</feature>